<protein>
    <recommendedName>
        <fullName evidence="4">C2H2-type domain-containing protein</fullName>
    </recommendedName>
</protein>
<evidence type="ECO:0000256" key="1">
    <source>
        <dbReference type="SAM" id="MobiDB-lite"/>
    </source>
</evidence>
<comment type="caution">
    <text evidence="2">The sequence shown here is derived from an EMBL/GenBank/DDBJ whole genome shotgun (WGS) entry which is preliminary data.</text>
</comment>
<keyword evidence="3" id="KW-1185">Reference proteome</keyword>
<reference evidence="2" key="1">
    <citation type="submission" date="2021-12" db="EMBL/GenBank/DDBJ databases">
        <title>Convergent genome expansion in fungi linked to evolution of root-endophyte symbiosis.</title>
        <authorList>
            <consortium name="DOE Joint Genome Institute"/>
            <person name="Ke Y.-H."/>
            <person name="Bonito G."/>
            <person name="Liao H.-L."/>
            <person name="Looney B."/>
            <person name="Rojas-Flechas A."/>
            <person name="Nash J."/>
            <person name="Hameed K."/>
            <person name="Schadt C."/>
            <person name="Martin F."/>
            <person name="Crous P.W."/>
            <person name="Miettinen O."/>
            <person name="Magnuson J.K."/>
            <person name="Labbe J."/>
            <person name="Jacobson D."/>
            <person name="Doktycz M.J."/>
            <person name="Veneault-Fourrey C."/>
            <person name="Kuo A."/>
            <person name="Mondo S."/>
            <person name="Calhoun S."/>
            <person name="Riley R."/>
            <person name="Ohm R."/>
            <person name="LaButti K."/>
            <person name="Andreopoulos B."/>
            <person name="Pangilinan J."/>
            <person name="Nolan M."/>
            <person name="Tritt A."/>
            <person name="Clum A."/>
            <person name="Lipzen A."/>
            <person name="Daum C."/>
            <person name="Barry K."/>
            <person name="Grigoriev I.V."/>
            <person name="Vilgalys R."/>
        </authorList>
    </citation>
    <scope>NUCLEOTIDE SEQUENCE</scope>
    <source>
        <strain evidence="2">PMI_201</strain>
    </source>
</reference>
<dbReference type="Proteomes" id="UP001201262">
    <property type="component" value="Unassembled WGS sequence"/>
</dbReference>
<feature type="region of interest" description="Disordered" evidence="1">
    <location>
        <begin position="111"/>
        <end position="150"/>
    </location>
</feature>
<dbReference type="AlphaFoldDB" id="A0AAD4PUY3"/>
<dbReference type="EMBL" id="JAJTJA010000008">
    <property type="protein sequence ID" value="KAH8695666.1"/>
    <property type="molecule type" value="Genomic_DNA"/>
</dbReference>
<evidence type="ECO:0008006" key="4">
    <source>
        <dbReference type="Google" id="ProtNLM"/>
    </source>
</evidence>
<dbReference type="GeneID" id="70248744"/>
<evidence type="ECO:0000313" key="2">
    <source>
        <dbReference type="EMBL" id="KAH8695666.1"/>
    </source>
</evidence>
<evidence type="ECO:0000313" key="3">
    <source>
        <dbReference type="Proteomes" id="UP001201262"/>
    </source>
</evidence>
<gene>
    <name evidence="2" type="ORF">BGW36DRAFT_398826</name>
</gene>
<dbReference type="RefSeq" id="XP_046070808.1">
    <property type="nucleotide sequence ID" value="XM_046218457.1"/>
</dbReference>
<accession>A0AAD4PUY3</accession>
<organism evidence="2 3">
    <name type="scientific">Talaromyces proteolyticus</name>
    <dbReference type="NCBI Taxonomy" id="1131652"/>
    <lineage>
        <taxon>Eukaryota</taxon>
        <taxon>Fungi</taxon>
        <taxon>Dikarya</taxon>
        <taxon>Ascomycota</taxon>
        <taxon>Pezizomycotina</taxon>
        <taxon>Eurotiomycetes</taxon>
        <taxon>Eurotiomycetidae</taxon>
        <taxon>Eurotiales</taxon>
        <taxon>Trichocomaceae</taxon>
        <taxon>Talaromyces</taxon>
        <taxon>Talaromyces sect. Bacilispori</taxon>
    </lineage>
</organism>
<sequence length="185" mass="21033">MAEGEPIYRDYQAVRRQLDSAIRAEEQALLKRIQQEYDAVAPMSAIQRQLNGEVSEDDDDPFRIEMAEIRLVERCQIAEVAMREPSTFSDHHGFSLHVQFAVDMIACKRRGRPRPRTQHPPENIPIRVVEDPTPSVKSEPEIKPDQPLHSSDVIPCPDTHMCSEIVLDGKMAFKAHSAKVHGFIL</sequence>
<proteinExistence type="predicted"/>
<name>A0AAD4PUY3_9EURO</name>